<dbReference type="InterPro" id="IPR039657">
    <property type="entry name" value="Dimethylallyltransferase"/>
</dbReference>
<gene>
    <name evidence="10" type="primary">miaA</name>
    <name evidence="14" type="ORF">SAMN05660649_01720</name>
</gene>
<feature type="region of interest" description="Interaction with substrate tRNA" evidence="10">
    <location>
        <begin position="39"/>
        <end position="42"/>
    </location>
</feature>
<keyword evidence="5 10" id="KW-0819">tRNA processing</keyword>
<comment type="subunit">
    <text evidence="10">Monomer.</text>
</comment>
<dbReference type="NCBIfam" id="TIGR00174">
    <property type="entry name" value="miaA"/>
    <property type="match status" value="1"/>
</dbReference>
<dbReference type="PANTHER" id="PTHR11088:SF60">
    <property type="entry name" value="TRNA DIMETHYLALLYLTRANSFERASE"/>
    <property type="match status" value="1"/>
</dbReference>
<accession>A0A1I2S0V4</accession>
<name>A0A1I2S0V4_9FIRM</name>
<evidence type="ECO:0000256" key="7">
    <source>
        <dbReference type="ARBA" id="ARBA00022840"/>
    </source>
</evidence>
<keyword evidence="6 10" id="KW-0547">Nucleotide-binding</keyword>
<evidence type="ECO:0000256" key="11">
    <source>
        <dbReference type="RuleBase" id="RU003783"/>
    </source>
</evidence>
<dbReference type="Gene3D" id="3.40.50.300">
    <property type="entry name" value="P-loop containing nucleotide triphosphate hydrolases"/>
    <property type="match status" value="1"/>
</dbReference>
<evidence type="ECO:0000313" key="14">
    <source>
        <dbReference type="EMBL" id="SFG46504.1"/>
    </source>
</evidence>
<keyword evidence="15" id="KW-1185">Reference proteome</keyword>
<comment type="function">
    <text evidence="2 10 12">Catalyzes the transfer of a dimethylallyl group onto the adenine at position 37 in tRNAs that read codons beginning with uridine, leading to the formation of N6-(dimethylallyl)adenosine (i(6)A).</text>
</comment>
<evidence type="ECO:0000256" key="1">
    <source>
        <dbReference type="ARBA" id="ARBA00001946"/>
    </source>
</evidence>
<sequence length="337" mass="38667">MEQNSKIPLLIITGPTASGKTSVAVKVAKKLNGEIISADSMLIYRYMNIGTAKPTPEEMGGVPHYLIDIIDPDDKFSVQIFQRLAREAIKHIHGRGKIPILTGGTGFYIDSVIYNYDFGFAEIDHEYRNYLHQIAEEKGKETVHNMLKQADPEASERIHPNNLKRVIRALEIVHQAGRTGSVARSEYKNEYESYDMLLTGLYYDRDKLYKRIEMRVDEMIAQGLLAEVSNLLKAGYPKELTSMQGLGYKEIIGFLLNEYSLEEAVKILKRNTRRFAKRQLTWFKRYSNINWIDMENYDTIDQTADDIVKLFWGSTVGAEIQKKEKMPTEGNICQRPK</sequence>
<dbReference type="PANTHER" id="PTHR11088">
    <property type="entry name" value="TRNA DIMETHYLALLYLTRANSFERASE"/>
    <property type="match status" value="1"/>
</dbReference>
<evidence type="ECO:0000256" key="5">
    <source>
        <dbReference type="ARBA" id="ARBA00022694"/>
    </source>
</evidence>
<evidence type="ECO:0000313" key="15">
    <source>
        <dbReference type="Proteomes" id="UP000199337"/>
    </source>
</evidence>
<dbReference type="SUPFAM" id="SSF52540">
    <property type="entry name" value="P-loop containing nucleoside triphosphate hydrolases"/>
    <property type="match status" value="2"/>
</dbReference>
<proteinExistence type="inferred from homology"/>
<dbReference type="Proteomes" id="UP000199337">
    <property type="component" value="Unassembled WGS sequence"/>
</dbReference>
<dbReference type="GO" id="GO:0052381">
    <property type="term" value="F:tRNA dimethylallyltransferase activity"/>
    <property type="evidence" value="ECO:0007669"/>
    <property type="project" value="UniProtKB-UniRule"/>
</dbReference>
<keyword evidence="4 10" id="KW-0808">Transferase</keyword>
<evidence type="ECO:0000256" key="13">
    <source>
        <dbReference type="RuleBase" id="RU003785"/>
    </source>
</evidence>
<evidence type="ECO:0000256" key="12">
    <source>
        <dbReference type="RuleBase" id="RU003784"/>
    </source>
</evidence>
<evidence type="ECO:0000256" key="8">
    <source>
        <dbReference type="ARBA" id="ARBA00022842"/>
    </source>
</evidence>
<dbReference type="GO" id="GO:0005524">
    <property type="term" value="F:ATP binding"/>
    <property type="evidence" value="ECO:0007669"/>
    <property type="project" value="UniProtKB-UniRule"/>
</dbReference>
<dbReference type="STRING" id="341036.SAMN05660649_01720"/>
<evidence type="ECO:0000256" key="6">
    <source>
        <dbReference type="ARBA" id="ARBA00022741"/>
    </source>
</evidence>
<feature type="site" description="Interaction with substrate tRNA" evidence="10">
    <location>
        <position position="128"/>
    </location>
</feature>
<evidence type="ECO:0000256" key="9">
    <source>
        <dbReference type="ARBA" id="ARBA00049563"/>
    </source>
</evidence>
<comment type="cofactor">
    <cofactor evidence="1 10">
        <name>Mg(2+)</name>
        <dbReference type="ChEBI" id="CHEBI:18420"/>
    </cofactor>
</comment>
<dbReference type="OrthoDB" id="9776390at2"/>
<dbReference type="AlphaFoldDB" id="A0A1I2S0V4"/>
<reference evidence="15" key="1">
    <citation type="submission" date="2016-10" db="EMBL/GenBank/DDBJ databases">
        <authorList>
            <person name="Varghese N."/>
            <person name="Submissions S."/>
        </authorList>
    </citation>
    <scope>NUCLEOTIDE SEQUENCE [LARGE SCALE GENOMIC DNA]</scope>
    <source>
        <strain evidence="15">DSM 17038</strain>
    </source>
</reference>
<comment type="similarity">
    <text evidence="3 10 13">Belongs to the IPP transferase family.</text>
</comment>
<evidence type="ECO:0000256" key="10">
    <source>
        <dbReference type="HAMAP-Rule" id="MF_00185"/>
    </source>
</evidence>
<keyword evidence="8 10" id="KW-0460">Magnesium</keyword>
<dbReference type="Pfam" id="PF01715">
    <property type="entry name" value="IPPT"/>
    <property type="match status" value="1"/>
</dbReference>
<evidence type="ECO:0000256" key="3">
    <source>
        <dbReference type="ARBA" id="ARBA00005842"/>
    </source>
</evidence>
<evidence type="ECO:0000256" key="4">
    <source>
        <dbReference type="ARBA" id="ARBA00022679"/>
    </source>
</evidence>
<feature type="binding site" evidence="10">
    <location>
        <begin position="14"/>
        <end position="21"/>
    </location>
    <ligand>
        <name>ATP</name>
        <dbReference type="ChEBI" id="CHEBI:30616"/>
    </ligand>
</feature>
<dbReference type="EC" id="2.5.1.75" evidence="10"/>
<organism evidence="14 15">
    <name type="scientific">Desulfotruncus arcticus DSM 17038</name>
    <dbReference type="NCBI Taxonomy" id="1121424"/>
    <lineage>
        <taxon>Bacteria</taxon>
        <taxon>Bacillati</taxon>
        <taxon>Bacillota</taxon>
        <taxon>Clostridia</taxon>
        <taxon>Eubacteriales</taxon>
        <taxon>Desulfallaceae</taxon>
        <taxon>Desulfotruncus</taxon>
    </lineage>
</organism>
<comment type="caution">
    <text evidence="10">Lacks conserved residue(s) required for the propagation of feature annotation.</text>
</comment>
<feature type="binding site" evidence="10">
    <location>
        <begin position="16"/>
        <end position="21"/>
    </location>
    <ligand>
        <name>substrate</name>
    </ligand>
</feature>
<dbReference type="FunFam" id="1.10.20.140:FF:000001">
    <property type="entry name" value="tRNA dimethylallyltransferase"/>
    <property type="match status" value="1"/>
</dbReference>
<dbReference type="InterPro" id="IPR018022">
    <property type="entry name" value="IPT"/>
</dbReference>
<keyword evidence="7 10" id="KW-0067">ATP-binding</keyword>
<dbReference type="HAMAP" id="MF_00185">
    <property type="entry name" value="IPP_trans"/>
    <property type="match status" value="1"/>
</dbReference>
<dbReference type="InterPro" id="IPR027417">
    <property type="entry name" value="P-loop_NTPase"/>
</dbReference>
<dbReference type="Gene3D" id="1.10.20.140">
    <property type="match status" value="1"/>
</dbReference>
<dbReference type="GO" id="GO:0006400">
    <property type="term" value="P:tRNA modification"/>
    <property type="evidence" value="ECO:0007669"/>
    <property type="project" value="TreeGrafter"/>
</dbReference>
<comment type="catalytic activity">
    <reaction evidence="9 10 11">
        <text>adenosine(37) in tRNA + dimethylallyl diphosphate = N(6)-dimethylallyladenosine(37) in tRNA + diphosphate</text>
        <dbReference type="Rhea" id="RHEA:26482"/>
        <dbReference type="Rhea" id="RHEA-COMP:10162"/>
        <dbReference type="Rhea" id="RHEA-COMP:10375"/>
        <dbReference type="ChEBI" id="CHEBI:33019"/>
        <dbReference type="ChEBI" id="CHEBI:57623"/>
        <dbReference type="ChEBI" id="CHEBI:74411"/>
        <dbReference type="ChEBI" id="CHEBI:74415"/>
        <dbReference type="EC" id="2.5.1.75"/>
    </reaction>
</comment>
<protein>
    <recommendedName>
        <fullName evidence="10">tRNA dimethylallyltransferase</fullName>
        <ecNumber evidence="10">2.5.1.75</ecNumber>
    </recommendedName>
    <alternativeName>
        <fullName evidence="10">Dimethylallyl diphosphate:tRNA dimethylallyltransferase</fullName>
        <shortName evidence="10">DMAPP:tRNA dimethylallyltransferase</shortName>
        <shortName evidence="10">DMATase</shortName>
    </alternativeName>
    <alternativeName>
        <fullName evidence="10">Isopentenyl-diphosphate:tRNA isopentenyltransferase</fullName>
        <shortName evidence="10">IPP transferase</shortName>
        <shortName evidence="10">IPPT</shortName>
        <shortName evidence="10">IPTase</shortName>
    </alternativeName>
</protein>
<feature type="site" description="Interaction with substrate tRNA" evidence="10">
    <location>
        <position position="105"/>
    </location>
</feature>
<dbReference type="EMBL" id="FOOX01000005">
    <property type="protein sequence ID" value="SFG46504.1"/>
    <property type="molecule type" value="Genomic_DNA"/>
</dbReference>
<evidence type="ECO:0000256" key="2">
    <source>
        <dbReference type="ARBA" id="ARBA00003213"/>
    </source>
</evidence>